<accession>X0WWJ1</accession>
<dbReference type="AlphaFoldDB" id="X0WWJ1"/>
<protein>
    <submittedName>
        <fullName evidence="1">Uncharacterized protein</fullName>
    </submittedName>
</protein>
<organism evidence="1">
    <name type="scientific">marine sediment metagenome</name>
    <dbReference type="NCBI Taxonomy" id="412755"/>
    <lineage>
        <taxon>unclassified sequences</taxon>
        <taxon>metagenomes</taxon>
        <taxon>ecological metagenomes</taxon>
    </lineage>
</organism>
<proteinExistence type="predicted"/>
<gene>
    <name evidence="1" type="ORF">S01H1_73304</name>
</gene>
<evidence type="ECO:0000313" key="1">
    <source>
        <dbReference type="EMBL" id="GAG28818.1"/>
    </source>
</evidence>
<reference evidence="1" key="1">
    <citation type="journal article" date="2014" name="Front. Microbiol.">
        <title>High frequency of phylogenetically diverse reductive dehalogenase-homologous genes in deep subseafloor sedimentary metagenomes.</title>
        <authorList>
            <person name="Kawai M."/>
            <person name="Futagami T."/>
            <person name="Toyoda A."/>
            <person name="Takaki Y."/>
            <person name="Nishi S."/>
            <person name="Hori S."/>
            <person name="Arai W."/>
            <person name="Tsubouchi T."/>
            <person name="Morono Y."/>
            <person name="Uchiyama I."/>
            <person name="Ito T."/>
            <person name="Fujiyama A."/>
            <person name="Inagaki F."/>
            <person name="Takami H."/>
        </authorList>
    </citation>
    <scope>NUCLEOTIDE SEQUENCE</scope>
    <source>
        <strain evidence="1">Expedition CK06-06</strain>
    </source>
</reference>
<dbReference type="EMBL" id="BARS01048973">
    <property type="protein sequence ID" value="GAG28818.1"/>
    <property type="molecule type" value="Genomic_DNA"/>
</dbReference>
<feature type="non-terminal residue" evidence="1">
    <location>
        <position position="194"/>
    </location>
</feature>
<name>X0WWJ1_9ZZZZ</name>
<sequence>MLKQAWVVLSCVAFLGLASTAIAAVHYYDGQSYTVGGTAGADIYLGTTINDYLTLDDYLVNTFGTHLNLNAGGSIQYSLVLHNQATVTMTGGSVGYNIHAEEDTTVTMSGGLVGLSFVAQHNAVIYLEGSNFSVTASGVTTALGNVDNVSSYATLIEDGNSDYYFGTITGTLADGTTLDNTFYIYNTGPYYGGT</sequence>
<comment type="caution">
    <text evidence="1">The sequence shown here is derived from an EMBL/GenBank/DDBJ whole genome shotgun (WGS) entry which is preliminary data.</text>
</comment>